<keyword evidence="6" id="KW-0325">Glycoprotein</keyword>
<dbReference type="Proteomes" id="UP000183832">
    <property type="component" value="Unassembled WGS sequence"/>
</dbReference>
<dbReference type="GO" id="GO:0016020">
    <property type="term" value="C:membrane"/>
    <property type="evidence" value="ECO:0007669"/>
    <property type="project" value="UniProtKB-SubCell"/>
</dbReference>
<organism evidence="8 9">
    <name type="scientific">Clunio marinus</name>
    <dbReference type="NCBI Taxonomy" id="568069"/>
    <lineage>
        <taxon>Eukaryota</taxon>
        <taxon>Metazoa</taxon>
        <taxon>Ecdysozoa</taxon>
        <taxon>Arthropoda</taxon>
        <taxon>Hexapoda</taxon>
        <taxon>Insecta</taxon>
        <taxon>Pterygota</taxon>
        <taxon>Neoptera</taxon>
        <taxon>Endopterygota</taxon>
        <taxon>Diptera</taxon>
        <taxon>Nematocera</taxon>
        <taxon>Chironomoidea</taxon>
        <taxon>Chironomidae</taxon>
        <taxon>Clunio</taxon>
    </lineage>
</organism>
<proteinExistence type="inferred from homology"/>
<feature type="transmembrane region" description="Helical" evidence="7">
    <location>
        <begin position="318"/>
        <end position="338"/>
    </location>
</feature>
<evidence type="ECO:0000256" key="4">
    <source>
        <dbReference type="ARBA" id="ARBA00022989"/>
    </source>
</evidence>
<keyword evidence="3 7" id="KW-0812">Transmembrane</keyword>
<dbReference type="PANTHER" id="PTHR12385:SF14">
    <property type="entry name" value="CHOLINE TRANSPORTER-LIKE 2"/>
    <property type="match status" value="1"/>
</dbReference>
<evidence type="ECO:0000256" key="2">
    <source>
        <dbReference type="ARBA" id="ARBA00007168"/>
    </source>
</evidence>
<dbReference type="AlphaFoldDB" id="A0A1J1IDZ2"/>
<evidence type="ECO:0000256" key="6">
    <source>
        <dbReference type="ARBA" id="ARBA00023180"/>
    </source>
</evidence>
<evidence type="ECO:0000256" key="7">
    <source>
        <dbReference type="SAM" id="Phobius"/>
    </source>
</evidence>
<feature type="transmembrane region" description="Helical" evidence="7">
    <location>
        <begin position="345"/>
        <end position="361"/>
    </location>
</feature>
<name>A0A1J1IDZ2_9DIPT</name>
<dbReference type="PANTHER" id="PTHR12385">
    <property type="entry name" value="CHOLINE TRANSPORTER-LIKE (SLC FAMILY 44)"/>
    <property type="match status" value="1"/>
</dbReference>
<accession>A0A1J1IDZ2</accession>
<evidence type="ECO:0000313" key="8">
    <source>
        <dbReference type="EMBL" id="CRK97986.1"/>
    </source>
</evidence>
<reference evidence="8 9" key="1">
    <citation type="submission" date="2015-04" db="EMBL/GenBank/DDBJ databases">
        <authorList>
            <person name="Syromyatnikov M.Y."/>
            <person name="Popov V.N."/>
        </authorList>
    </citation>
    <scope>NUCLEOTIDE SEQUENCE [LARGE SCALE GENOMIC DNA]</scope>
</reference>
<gene>
    <name evidence="8" type="primary">similar to CTL-like protein 2</name>
    <name evidence="8" type="ORF">CLUMA_CG011358</name>
</gene>
<comment type="similarity">
    <text evidence="2">Belongs to the CTL (choline transporter-like) family.</text>
</comment>
<dbReference type="EMBL" id="CVRI01000047">
    <property type="protein sequence ID" value="CRK97986.1"/>
    <property type="molecule type" value="Genomic_DNA"/>
</dbReference>
<dbReference type="GO" id="GO:0022857">
    <property type="term" value="F:transmembrane transporter activity"/>
    <property type="evidence" value="ECO:0007669"/>
    <property type="project" value="InterPro"/>
</dbReference>
<dbReference type="InterPro" id="IPR007603">
    <property type="entry name" value="Choline_transptr-like"/>
</dbReference>
<keyword evidence="4 7" id="KW-1133">Transmembrane helix</keyword>
<feature type="transmembrane region" description="Helical" evidence="7">
    <location>
        <begin position="34"/>
        <end position="57"/>
    </location>
</feature>
<evidence type="ECO:0000256" key="3">
    <source>
        <dbReference type="ARBA" id="ARBA00022692"/>
    </source>
</evidence>
<evidence type="ECO:0000256" key="1">
    <source>
        <dbReference type="ARBA" id="ARBA00004141"/>
    </source>
</evidence>
<protein>
    <submittedName>
        <fullName evidence="8">CLUMA_CG011358, isoform A</fullName>
    </submittedName>
</protein>
<dbReference type="STRING" id="568069.A0A1J1IDZ2"/>
<dbReference type="OrthoDB" id="420519at2759"/>
<comment type="subcellular location">
    <subcellularLocation>
        <location evidence="1">Membrane</location>
        <topology evidence="1">Multi-pass membrane protein</topology>
    </subcellularLocation>
</comment>
<evidence type="ECO:0000256" key="5">
    <source>
        <dbReference type="ARBA" id="ARBA00023136"/>
    </source>
</evidence>
<evidence type="ECO:0000313" key="9">
    <source>
        <dbReference type="Proteomes" id="UP000183832"/>
    </source>
</evidence>
<sequence>MAPPRQQVQVADKGYGEHFRYDPKFRGPLSQRSCTDVICLLFFFVFLIAFGFAGYYAQREGDLNRLLVPRDSEGKQCGEDSEVLDKKFLLFFDLAKCADPLVPLNGCPTTQTCVKQCPTTNFVHSKQACQQNFQTYKEKLICTRNVAMKDIRNCDDVEKWIEKEQCAKWYLKSEPFFNLCLSELLPLNYECSAKMFNENRGRYQRDMFNLDLSKSSDMKCERVDPAKKRMLKEKFEIAESFLGRFIGNILKHFHFSEEKDVLGKKLRGLGNRCFPMEVDGIVDVIEKSELVQALYNIRLLRSIDGMGQSIVEDTVNTWPVLAVGFVISAFCSLIIIAIMRWVAGPIVWLSIVGVIALLSVGE</sequence>
<keyword evidence="5 7" id="KW-0472">Membrane</keyword>
<keyword evidence="9" id="KW-1185">Reference proteome</keyword>